<name>A0A498MTE2_LABRO</name>
<keyword evidence="2" id="KW-0675">Receptor</keyword>
<dbReference type="InterPro" id="IPR001304">
    <property type="entry name" value="C-type_lectin-like"/>
</dbReference>
<dbReference type="InterPro" id="IPR016186">
    <property type="entry name" value="C-type_lectin-like/link_sf"/>
</dbReference>
<feature type="domain" description="C-type lectin" evidence="1">
    <location>
        <begin position="68"/>
        <end position="111"/>
    </location>
</feature>
<dbReference type="AlphaFoldDB" id="A0A498MTE2"/>
<dbReference type="SUPFAM" id="SSF56436">
    <property type="entry name" value="C-type lectin-like"/>
    <property type="match status" value="1"/>
</dbReference>
<reference evidence="2 3" key="1">
    <citation type="submission" date="2018-03" db="EMBL/GenBank/DDBJ databases">
        <title>Draft genome sequence of Rohu Carp (Labeo rohita).</title>
        <authorList>
            <person name="Das P."/>
            <person name="Kushwaha B."/>
            <person name="Joshi C.G."/>
            <person name="Kumar D."/>
            <person name="Nagpure N.S."/>
            <person name="Sahoo L."/>
            <person name="Das S.P."/>
            <person name="Bit A."/>
            <person name="Patnaik S."/>
            <person name="Meher P.K."/>
            <person name="Jayasankar P."/>
            <person name="Koringa P.G."/>
            <person name="Patel N.V."/>
            <person name="Hinsu A.T."/>
            <person name="Kumar R."/>
            <person name="Pandey M."/>
            <person name="Agarwal S."/>
            <person name="Srivastava S."/>
            <person name="Singh M."/>
            <person name="Iquebal M.A."/>
            <person name="Jaiswal S."/>
            <person name="Angadi U.B."/>
            <person name="Kumar N."/>
            <person name="Raza M."/>
            <person name="Shah T.M."/>
            <person name="Rai A."/>
            <person name="Jena J.K."/>
        </authorList>
    </citation>
    <scope>NUCLEOTIDE SEQUENCE [LARGE SCALE GENOMIC DNA]</scope>
    <source>
        <strain evidence="2">DASCIFA01</strain>
        <tissue evidence="2">Testis</tissue>
    </source>
</reference>
<accession>A0A498MTE2</accession>
<keyword evidence="3" id="KW-1185">Reference proteome</keyword>
<evidence type="ECO:0000313" key="2">
    <source>
        <dbReference type="EMBL" id="RXN25049.1"/>
    </source>
</evidence>
<comment type="caution">
    <text evidence="2">The sequence shown here is derived from an EMBL/GenBank/DDBJ whole genome shotgun (WGS) entry which is preliminary data.</text>
</comment>
<evidence type="ECO:0000259" key="1">
    <source>
        <dbReference type="Pfam" id="PF00059"/>
    </source>
</evidence>
<sequence>MEAFAYQSEILKSYQEQLSKLQSVNEHLTQYIRALPPPTPKTVSFALPDKFDGRVDATQNYIRIIDGKNWTEAHRYCRQHYTDLVNVRNQTENHIIFGRTGGQVWIGLYRTELGLTIGLPVMKTGDYKFRILGCNQIMVKTIFILRLWQKLGFSIVLLYHSVIQANGQMRSLYPACLSSATTVS</sequence>
<dbReference type="EMBL" id="QBIY01012457">
    <property type="protein sequence ID" value="RXN25049.1"/>
    <property type="molecule type" value="Genomic_DNA"/>
</dbReference>
<dbReference type="PANTHER" id="PTHR45784:SF3">
    <property type="entry name" value="C-TYPE LECTIN DOMAIN FAMILY 4 MEMBER K-LIKE-RELATED"/>
    <property type="match status" value="1"/>
</dbReference>
<dbReference type="Proteomes" id="UP000290572">
    <property type="component" value="Unassembled WGS sequence"/>
</dbReference>
<dbReference type="Gene3D" id="3.10.100.10">
    <property type="entry name" value="Mannose-Binding Protein A, subunit A"/>
    <property type="match status" value="1"/>
</dbReference>
<gene>
    <name evidence="2" type="ORF">ROHU_021789</name>
</gene>
<organism evidence="2 3">
    <name type="scientific">Labeo rohita</name>
    <name type="common">Indian major carp</name>
    <name type="synonym">Cyprinus rohita</name>
    <dbReference type="NCBI Taxonomy" id="84645"/>
    <lineage>
        <taxon>Eukaryota</taxon>
        <taxon>Metazoa</taxon>
        <taxon>Chordata</taxon>
        <taxon>Craniata</taxon>
        <taxon>Vertebrata</taxon>
        <taxon>Euteleostomi</taxon>
        <taxon>Actinopterygii</taxon>
        <taxon>Neopterygii</taxon>
        <taxon>Teleostei</taxon>
        <taxon>Ostariophysi</taxon>
        <taxon>Cypriniformes</taxon>
        <taxon>Cyprinidae</taxon>
        <taxon>Labeoninae</taxon>
        <taxon>Labeonini</taxon>
        <taxon>Labeo</taxon>
    </lineage>
</organism>
<dbReference type="InterPro" id="IPR016187">
    <property type="entry name" value="CTDL_fold"/>
</dbReference>
<evidence type="ECO:0000313" key="3">
    <source>
        <dbReference type="Proteomes" id="UP000290572"/>
    </source>
</evidence>
<protein>
    <submittedName>
        <fullName evidence="2">Macrophage mannose receptor 1-like isoform X1</fullName>
    </submittedName>
</protein>
<proteinExistence type="predicted"/>
<dbReference type="Pfam" id="PF00059">
    <property type="entry name" value="Lectin_C"/>
    <property type="match status" value="1"/>
</dbReference>
<dbReference type="PANTHER" id="PTHR45784">
    <property type="entry name" value="C-TYPE LECTIN DOMAIN FAMILY 20 MEMBER A-RELATED"/>
    <property type="match status" value="1"/>
</dbReference>